<gene>
    <name evidence="4" type="primary">LOC109469982</name>
</gene>
<sequence length="153" mass="15867">MAIASWLVGFLSVAVLATVTLAQNTTEPASSGDANSTAATGSTAGDFQCYVCDGEVAESAAGCERTVNSSVQTTGCSGHCMTRRTGAVGAHVWKRSCEEECEETCLQAPPAETCTYCCQEDLCNGDLNTASTAKPGIWISLLFAVQTVMFCGV</sequence>
<evidence type="ECO:0000313" key="3">
    <source>
        <dbReference type="Proteomes" id="UP000515135"/>
    </source>
</evidence>
<accession>A0A6P4YZR0</accession>
<name>A0A6P4YZR0_BRABE</name>
<evidence type="ECO:0000256" key="1">
    <source>
        <dbReference type="SAM" id="SignalP"/>
    </source>
</evidence>
<dbReference type="Gene3D" id="2.10.60.10">
    <property type="entry name" value="CD59"/>
    <property type="match status" value="1"/>
</dbReference>
<feature type="chain" id="PRO_5028320161" evidence="1">
    <location>
        <begin position="23"/>
        <end position="153"/>
    </location>
</feature>
<dbReference type="Proteomes" id="UP000515135">
    <property type="component" value="Unplaced"/>
</dbReference>
<dbReference type="KEGG" id="bbel:109469982"/>
<feature type="domain" description="Snake toxin/toxin-like" evidence="2">
    <location>
        <begin position="48"/>
        <end position="124"/>
    </location>
</feature>
<organism evidence="3 4">
    <name type="scientific">Branchiostoma belcheri</name>
    <name type="common">Amphioxus</name>
    <dbReference type="NCBI Taxonomy" id="7741"/>
    <lineage>
        <taxon>Eukaryota</taxon>
        <taxon>Metazoa</taxon>
        <taxon>Chordata</taxon>
        <taxon>Cephalochordata</taxon>
        <taxon>Leptocardii</taxon>
        <taxon>Amphioxiformes</taxon>
        <taxon>Branchiostomatidae</taxon>
        <taxon>Branchiostoma</taxon>
    </lineage>
</organism>
<dbReference type="InterPro" id="IPR045860">
    <property type="entry name" value="Snake_toxin-like_sf"/>
</dbReference>
<protein>
    <submittedName>
        <fullName evidence="4">Uncharacterized protein LOC109469982</fullName>
    </submittedName>
</protein>
<keyword evidence="3" id="KW-1185">Reference proteome</keyword>
<dbReference type="AlphaFoldDB" id="A0A6P4YZR0"/>
<dbReference type="RefSeq" id="XP_019624302.1">
    <property type="nucleotide sequence ID" value="XM_019768743.1"/>
</dbReference>
<reference evidence="4" key="1">
    <citation type="submission" date="2025-08" db="UniProtKB">
        <authorList>
            <consortium name="RefSeq"/>
        </authorList>
    </citation>
    <scope>IDENTIFICATION</scope>
    <source>
        <tissue evidence="4">Gonad</tissue>
    </source>
</reference>
<dbReference type="GeneID" id="109469982"/>
<dbReference type="Pfam" id="PF00087">
    <property type="entry name" value="Toxin_TOLIP"/>
    <property type="match status" value="1"/>
</dbReference>
<keyword evidence="1" id="KW-0732">Signal</keyword>
<proteinExistence type="predicted"/>
<dbReference type="OrthoDB" id="10002144at2759"/>
<dbReference type="SUPFAM" id="SSF57302">
    <property type="entry name" value="Snake toxin-like"/>
    <property type="match status" value="1"/>
</dbReference>
<evidence type="ECO:0000259" key="2">
    <source>
        <dbReference type="Pfam" id="PF00087"/>
    </source>
</evidence>
<evidence type="ECO:0000313" key="4">
    <source>
        <dbReference type="RefSeq" id="XP_019624302.1"/>
    </source>
</evidence>
<dbReference type="InterPro" id="IPR035076">
    <property type="entry name" value="Toxin/TOLIP"/>
</dbReference>
<feature type="signal peptide" evidence="1">
    <location>
        <begin position="1"/>
        <end position="22"/>
    </location>
</feature>